<dbReference type="InterPro" id="IPR017441">
    <property type="entry name" value="Protein_kinase_ATP_BS"/>
</dbReference>
<organism evidence="7 8">
    <name type="scientific">Tritrichomonas musculus</name>
    <dbReference type="NCBI Taxonomy" id="1915356"/>
    <lineage>
        <taxon>Eukaryota</taxon>
        <taxon>Metamonada</taxon>
        <taxon>Parabasalia</taxon>
        <taxon>Tritrichomonadida</taxon>
        <taxon>Tritrichomonadidae</taxon>
        <taxon>Tritrichomonas</taxon>
    </lineage>
</organism>
<feature type="binding site" evidence="4">
    <location>
        <position position="43"/>
    </location>
    <ligand>
        <name>ATP</name>
        <dbReference type="ChEBI" id="CHEBI:30616"/>
    </ligand>
</feature>
<dbReference type="PRINTS" id="PR00109">
    <property type="entry name" value="TYRKINASE"/>
</dbReference>
<dbReference type="Proteomes" id="UP001470230">
    <property type="component" value="Unassembled WGS sequence"/>
</dbReference>
<evidence type="ECO:0000259" key="6">
    <source>
        <dbReference type="PROSITE" id="PS50011"/>
    </source>
</evidence>
<dbReference type="SMART" id="SM00220">
    <property type="entry name" value="S_TKc"/>
    <property type="match status" value="1"/>
</dbReference>
<evidence type="ECO:0000256" key="3">
    <source>
        <dbReference type="ARBA" id="ARBA00022840"/>
    </source>
</evidence>
<keyword evidence="3 4" id="KW-0067">ATP-binding</keyword>
<evidence type="ECO:0000256" key="1">
    <source>
        <dbReference type="ARBA" id="ARBA00022527"/>
    </source>
</evidence>
<evidence type="ECO:0000313" key="8">
    <source>
        <dbReference type="Proteomes" id="UP001470230"/>
    </source>
</evidence>
<reference evidence="7 8" key="1">
    <citation type="submission" date="2024-04" db="EMBL/GenBank/DDBJ databases">
        <title>Tritrichomonas musculus Genome.</title>
        <authorList>
            <person name="Alves-Ferreira E."/>
            <person name="Grigg M."/>
            <person name="Lorenzi H."/>
            <person name="Galac M."/>
        </authorList>
    </citation>
    <scope>NUCLEOTIDE SEQUENCE [LARGE SCALE GENOMIC DNA]</scope>
    <source>
        <strain evidence="7 8">EAF2021</strain>
    </source>
</reference>
<evidence type="ECO:0000256" key="4">
    <source>
        <dbReference type="PROSITE-ProRule" id="PRU10141"/>
    </source>
</evidence>
<feature type="domain" description="Protein kinase" evidence="6">
    <location>
        <begin position="14"/>
        <end position="293"/>
    </location>
</feature>
<dbReference type="PROSITE" id="PS50011">
    <property type="entry name" value="PROTEIN_KINASE_DOM"/>
    <property type="match status" value="1"/>
</dbReference>
<dbReference type="Pfam" id="PF00069">
    <property type="entry name" value="Pkinase"/>
    <property type="match status" value="1"/>
</dbReference>
<evidence type="ECO:0000256" key="2">
    <source>
        <dbReference type="ARBA" id="ARBA00022741"/>
    </source>
</evidence>
<dbReference type="Gene3D" id="1.25.40.10">
    <property type="entry name" value="Tetratricopeptide repeat domain"/>
    <property type="match status" value="1"/>
</dbReference>
<gene>
    <name evidence="7" type="ORF">M9Y10_033516</name>
</gene>
<dbReference type="PANTHER" id="PTHR44329">
    <property type="entry name" value="SERINE/THREONINE-PROTEIN KINASE TNNI3K-RELATED"/>
    <property type="match status" value="1"/>
</dbReference>
<feature type="coiled-coil region" evidence="5">
    <location>
        <begin position="335"/>
        <end position="362"/>
    </location>
</feature>
<keyword evidence="8" id="KW-1185">Reference proteome</keyword>
<dbReference type="SUPFAM" id="SSF56112">
    <property type="entry name" value="Protein kinase-like (PK-like)"/>
    <property type="match status" value="1"/>
</dbReference>
<keyword evidence="5" id="KW-0175">Coiled coil</keyword>
<dbReference type="Pfam" id="PF08238">
    <property type="entry name" value="Sel1"/>
    <property type="match status" value="4"/>
</dbReference>
<dbReference type="PROSITE" id="PS00107">
    <property type="entry name" value="PROTEIN_KINASE_ATP"/>
    <property type="match status" value="1"/>
</dbReference>
<proteinExistence type="predicted"/>
<dbReference type="InterPro" id="IPR006597">
    <property type="entry name" value="Sel1-like"/>
</dbReference>
<dbReference type="InterPro" id="IPR051681">
    <property type="entry name" value="Ser/Thr_Kinases-Pseudokinases"/>
</dbReference>
<protein>
    <recommendedName>
        <fullName evidence="6">Protein kinase domain-containing protein</fullName>
    </recommendedName>
</protein>
<dbReference type="InterPro" id="IPR008271">
    <property type="entry name" value="Ser/Thr_kinase_AS"/>
</dbReference>
<dbReference type="InterPro" id="IPR000719">
    <property type="entry name" value="Prot_kinase_dom"/>
</dbReference>
<keyword evidence="1" id="KW-0418">Kinase</keyword>
<dbReference type="SMART" id="SM00671">
    <property type="entry name" value="SEL1"/>
    <property type="match status" value="4"/>
</dbReference>
<dbReference type="InterPro" id="IPR001245">
    <property type="entry name" value="Ser-Thr/Tyr_kinase_cat_dom"/>
</dbReference>
<dbReference type="InterPro" id="IPR011009">
    <property type="entry name" value="Kinase-like_dom_sf"/>
</dbReference>
<evidence type="ECO:0000313" key="7">
    <source>
        <dbReference type="EMBL" id="KAK8888777.1"/>
    </source>
</evidence>
<keyword evidence="1" id="KW-0808">Transferase</keyword>
<dbReference type="SUPFAM" id="SSF81901">
    <property type="entry name" value="HCP-like"/>
    <property type="match status" value="1"/>
</dbReference>
<comment type="caution">
    <text evidence="7">The sequence shown here is derived from an EMBL/GenBank/DDBJ whole genome shotgun (WGS) entry which is preliminary data.</text>
</comment>
<dbReference type="Gene3D" id="1.10.510.10">
    <property type="entry name" value="Transferase(Phosphotransferase) domain 1"/>
    <property type="match status" value="1"/>
</dbReference>
<dbReference type="PANTHER" id="PTHR44329:SF214">
    <property type="entry name" value="PROTEIN KINASE DOMAIN-CONTAINING PROTEIN"/>
    <property type="match status" value="1"/>
</dbReference>
<dbReference type="EMBL" id="JAPFFF010000005">
    <property type="protein sequence ID" value="KAK8888777.1"/>
    <property type="molecule type" value="Genomic_DNA"/>
</dbReference>
<dbReference type="PROSITE" id="PS00108">
    <property type="entry name" value="PROTEIN_KINASE_ST"/>
    <property type="match status" value="1"/>
</dbReference>
<accession>A0ABR2KD13</accession>
<dbReference type="InterPro" id="IPR011990">
    <property type="entry name" value="TPR-like_helical_dom_sf"/>
</dbReference>
<evidence type="ECO:0000256" key="5">
    <source>
        <dbReference type="SAM" id="Coils"/>
    </source>
</evidence>
<name>A0ABR2KD13_9EUKA</name>
<keyword evidence="1" id="KW-0723">Serine/threonine-protein kinase</keyword>
<keyword evidence="2 4" id="KW-0547">Nucleotide-binding</keyword>
<sequence>MNFDNVFFNIEDYQLKNQKLGNGAFGTVYIAENIKDKLLYAAKIINLTQNFDGHDQMLFLRESMILHHLNHPSIVKFKGINFQSFSDPTKLEPTIITEYLPHGSLKNMLNNEKKSRADFDWTPTKKYIALLGIADAMRYLHKHGISHRDLKPENVLLDSDYYPRVCDFGLSKCFSKELTKSMKLSMSGHVGTPIYMAPELFKGEDTYGPAIDVYAFAILAYEIVTGKEPYSELSDLPSEYVFMNKIISGYRPKFDDGDMTEKMKTLLSCCWSDNIKERPTFDEIFEQLSTDFTFSQETVDEDEIENYLSILQNEAVDIPINARSSKPSKPTPIDTSALQNEINELKRKCNEYQNVMNKLIISNDDYSLGLASILGNKKEINPQKTSIYLKNSSDHGNCNASYLLGLLYENGTHVPQNFKTATMYYEKSSQQGNSYGYNRIGLCYSKGFGVKKDDSKAFEYFKKAADLGNPTAINNVGALYGKGSGVKQDYNKAIEYYEKAADLGSSLAFFNLGSFYEDGIGVQKSHSKAIEYYRKSVELGNSSAEKSLKNLQKRKK</sequence>